<evidence type="ECO:0000256" key="1">
    <source>
        <dbReference type="HAMAP-Rule" id="MF_00800"/>
    </source>
</evidence>
<name>A0A494Z5G8_9BACL</name>
<organism evidence="2 3">
    <name type="scientific">Ureibacillus endophyticus</name>
    <dbReference type="NCBI Taxonomy" id="1978490"/>
    <lineage>
        <taxon>Bacteria</taxon>
        <taxon>Bacillati</taxon>
        <taxon>Bacillota</taxon>
        <taxon>Bacilli</taxon>
        <taxon>Bacillales</taxon>
        <taxon>Caryophanaceae</taxon>
        <taxon>Ureibacillus</taxon>
    </lineage>
</organism>
<dbReference type="EMBL" id="RBZN01000012">
    <property type="protein sequence ID" value="RKQ17775.1"/>
    <property type="molecule type" value="Genomic_DNA"/>
</dbReference>
<sequence length="184" mass="20393">MSFQHLQDQLAQLLNEMEQQVDFQPKQLFVIGCSTSEVAGSKIGTAGAMEVAEVLYAELNRFAKKHDLYLVFQGCEHINRALTMEYEAALKYSYEPVTVVPVKHAGGSMSAYAYTQMENPVVVEHVRAHAGIDIGQTMIGMHLKEVAVPIRTSIRQIGDAIVTVAKTRPKLIGGERAIYIKVEE</sequence>
<dbReference type="AlphaFoldDB" id="A0A494Z5G8"/>
<evidence type="ECO:0000313" key="2">
    <source>
        <dbReference type="EMBL" id="RKQ17775.1"/>
    </source>
</evidence>
<keyword evidence="3" id="KW-1185">Reference proteome</keyword>
<dbReference type="OrthoDB" id="9803187at2"/>
<dbReference type="PIRSF" id="PIRSF007510">
    <property type="entry name" value="UCP007510"/>
    <property type="match status" value="1"/>
</dbReference>
<dbReference type="SUPFAM" id="SSF110710">
    <property type="entry name" value="TTHA0583/YokD-like"/>
    <property type="match status" value="1"/>
</dbReference>
<reference evidence="2 3" key="1">
    <citation type="journal article" date="2016" name="Antonie Van Leeuwenhoek">
        <title>Lysinibacillus endophyticus sp. nov., an indole-3-acetic acid producing endophytic bacterium isolated from corn root (Zea mays cv. Xinken-5).</title>
        <authorList>
            <person name="Yu J."/>
            <person name="Guan X."/>
            <person name="Liu C."/>
            <person name="Xiang W."/>
            <person name="Yu Z."/>
            <person name="Liu X."/>
            <person name="Wang G."/>
        </authorList>
    </citation>
    <scope>NUCLEOTIDE SEQUENCE [LARGE SCALE GENOMIC DNA]</scope>
    <source>
        <strain evidence="2 3">DSM 100506</strain>
    </source>
</reference>
<dbReference type="HAMAP" id="MF_00800">
    <property type="entry name" value="UPF0340"/>
    <property type="match status" value="1"/>
</dbReference>
<evidence type="ECO:0000313" key="3">
    <source>
        <dbReference type="Proteomes" id="UP000272238"/>
    </source>
</evidence>
<comment type="caution">
    <text evidence="2">The sequence shown here is derived from an EMBL/GenBank/DDBJ whole genome shotgun (WGS) entry which is preliminary data.</text>
</comment>
<dbReference type="InterPro" id="IPR028345">
    <property type="entry name" value="Antibiotic_NAT-like"/>
</dbReference>
<gene>
    <name evidence="2" type="ORF">D8M03_06890</name>
</gene>
<comment type="similarity">
    <text evidence="1">Belongs to the UPF0340 family.</text>
</comment>
<accession>A0A494Z5G8</accession>
<dbReference type="Pfam" id="PF04260">
    <property type="entry name" value="DUF436"/>
    <property type="match status" value="1"/>
</dbReference>
<dbReference type="InterPro" id="IPR006340">
    <property type="entry name" value="DUF436"/>
</dbReference>
<dbReference type="NCBIfam" id="TIGR01440">
    <property type="entry name" value="TIGR01440 family protein"/>
    <property type="match status" value="1"/>
</dbReference>
<proteinExistence type="inferred from homology"/>
<dbReference type="RefSeq" id="WP_121214046.1">
    <property type="nucleotide sequence ID" value="NZ_JBBYAH010000001.1"/>
</dbReference>
<protein>
    <recommendedName>
        <fullName evidence="1">UPF0340 protein D8M03_06890</fullName>
    </recommendedName>
</protein>
<dbReference type="Proteomes" id="UP000272238">
    <property type="component" value="Unassembled WGS sequence"/>
</dbReference>
<dbReference type="Gene3D" id="3.40.50.10360">
    <property type="entry name" value="Hypothetical protein TT1679"/>
    <property type="match status" value="1"/>
</dbReference>